<gene>
    <name evidence="7" type="ORF">K470DRAFT_275691</name>
</gene>
<dbReference type="SUPFAM" id="SSF81419">
    <property type="entry name" value="Mitochondrial cytochrome c oxidase subunit VIIa"/>
    <property type="match status" value="1"/>
</dbReference>
<dbReference type="InterPro" id="IPR039297">
    <property type="entry name" value="COX7a"/>
</dbReference>
<evidence type="ECO:0000256" key="5">
    <source>
        <dbReference type="ARBA" id="ARBA00023136"/>
    </source>
</evidence>
<keyword evidence="5 6" id="KW-0472">Membrane</keyword>
<dbReference type="OrthoDB" id="5511599at2759"/>
<feature type="transmembrane region" description="Helical" evidence="6">
    <location>
        <begin position="49"/>
        <end position="71"/>
    </location>
</feature>
<evidence type="ECO:0000256" key="3">
    <source>
        <dbReference type="ARBA" id="ARBA00022792"/>
    </source>
</evidence>
<evidence type="ECO:0000256" key="6">
    <source>
        <dbReference type="SAM" id="Phobius"/>
    </source>
</evidence>
<dbReference type="EMBL" id="MU005968">
    <property type="protein sequence ID" value="KAF2862083.1"/>
    <property type="molecule type" value="Genomic_DNA"/>
</dbReference>
<comment type="subcellular location">
    <subcellularLocation>
        <location evidence="1">Mitochondrion inner membrane</location>
    </subcellularLocation>
</comment>
<evidence type="ECO:0000256" key="4">
    <source>
        <dbReference type="ARBA" id="ARBA00023128"/>
    </source>
</evidence>
<dbReference type="Gene3D" id="4.10.91.10">
    <property type="entry name" value="Cytochrome c oxidase, subunit VIIa"/>
    <property type="match status" value="1"/>
</dbReference>
<organism evidence="7 8">
    <name type="scientific">Piedraia hortae CBS 480.64</name>
    <dbReference type="NCBI Taxonomy" id="1314780"/>
    <lineage>
        <taxon>Eukaryota</taxon>
        <taxon>Fungi</taxon>
        <taxon>Dikarya</taxon>
        <taxon>Ascomycota</taxon>
        <taxon>Pezizomycotina</taxon>
        <taxon>Dothideomycetes</taxon>
        <taxon>Dothideomycetidae</taxon>
        <taxon>Capnodiales</taxon>
        <taxon>Piedraiaceae</taxon>
        <taxon>Piedraia</taxon>
    </lineage>
</organism>
<keyword evidence="6" id="KW-0812">Transmembrane</keyword>
<evidence type="ECO:0000256" key="1">
    <source>
        <dbReference type="ARBA" id="ARBA00004273"/>
    </source>
</evidence>
<keyword evidence="4" id="KW-0496">Mitochondrion</keyword>
<evidence type="ECO:0000313" key="7">
    <source>
        <dbReference type="EMBL" id="KAF2862083.1"/>
    </source>
</evidence>
<sequence>MRTTVMRSAGMKFPGLYRPNRVPEWQRLFQNHDGVRQWNKGPRAKMMLYPYYALMITTSGAVTYMMCRMVLGHKTWY</sequence>
<name>A0A6A7C3Y9_9PEZI</name>
<accession>A0A6A7C3Y9</accession>
<dbReference type="AlphaFoldDB" id="A0A6A7C3Y9"/>
<reference evidence="7" key="1">
    <citation type="journal article" date="2020" name="Stud. Mycol.">
        <title>101 Dothideomycetes genomes: a test case for predicting lifestyles and emergence of pathogens.</title>
        <authorList>
            <person name="Haridas S."/>
            <person name="Albert R."/>
            <person name="Binder M."/>
            <person name="Bloem J."/>
            <person name="Labutti K."/>
            <person name="Salamov A."/>
            <person name="Andreopoulos B."/>
            <person name="Baker S."/>
            <person name="Barry K."/>
            <person name="Bills G."/>
            <person name="Bluhm B."/>
            <person name="Cannon C."/>
            <person name="Castanera R."/>
            <person name="Culley D."/>
            <person name="Daum C."/>
            <person name="Ezra D."/>
            <person name="Gonzalez J."/>
            <person name="Henrissat B."/>
            <person name="Kuo A."/>
            <person name="Liang C."/>
            <person name="Lipzen A."/>
            <person name="Lutzoni F."/>
            <person name="Magnuson J."/>
            <person name="Mondo S."/>
            <person name="Nolan M."/>
            <person name="Ohm R."/>
            <person name="Pangilinan J."/>
            <person name="Park H.-J."/>
            <person name="Ramirez L."/>
            <person name="Alfaro M."/>
            <person name="Sun H."/>
            <person name="Tritt A."/>
            <person name="Yoshinaga Y."/>
            <person name="Zwiers L.-H."/>
            <person name="Turgeon B."/>
            <person name="Goodwin S."/>
            <person name="Spatafora J."/>
            <person name="Crous P."/>
            <person name="Grigoriev I."/>
        </authorList>
    </citation>
    <scope>NUCLEOTIDE SEQUENCE</scope>
    <source>
        <strain evidence="7">CBS 480.64</strain>
    </source>
</reference>
<keyword evidence="6" id="KW-1133">Transmembrane helix</keyword>
<dbReference type="Pfam" id="PF02238">
    <property type="entry name" value="COX7a"/>
    <property type="match status" value="1"/>
</dbReference>
<dbReference type="GO" id="GO:0006123">
    <property type="term" value="P:mitochondrial electron transport, cytochrome c to oxygen"/>
    <property type="evidence" value="ECO:0007669"/>
    <property type="project" value="InterPro"/>
</dbReference>
<dbReference type="GO" id="GO:0005743">
    <property type="term" value="C:mitochondrial inner membrane"/>
    <property type="evidence" value="ECO:0007669"/>
    <property type="project" value="UniProtKB-SubCell"/>
</dbReference>
<dbReference type="InterPro" id="IPR036539">
    <property type="entry name" value="Cyt_c_oxidase_su7a_sf"/>
</dbReference>
<dbReference type="Proteomes" id="UP000799421">
    <property type="component" value="Unassembled WGS sequence"/>
</dbReference>
<keyword evidence="3" id="KW-0999">Mitochondrion inner membrane</keyword>
<comment type="similarity">
    <text evidence="2">Belongs to the cytochrome c oxidase VIIa family.</text>
</comment>
<evidence type="ECO:0000313" key="8">
    <source>
        <dbReference type="Proteomes" id="UP000799421"/>
    </source>
</evidence>
<protein>
    <submittedName>
        <fullName evidence="7">Uncharacterized protein</fullName>
    </submittedName>
</protein>
<evidence type="ECO:0000256" key="2">
    <source>
        <dbReference type="ARBA" id="ARBA00009331"/>
    </source>
</evidence>
<keyword evidence="8" id="KW-1185">Reference proteome</keyword>
<proteinExistence type="inferred from homology"/>
<dbReference type="GO" id="GO:0045277">
    <property type="term" value="C:respiratory chain complex IV"/>
    <property type="evidence" value="ECO:0007669"/>
    <property type="project" value="InterPro"/>
</dbReference>